<evidence type="ECO:0000256" key="12">
    <source>
        <dbReference type="ARBA" id="ARBA00022824"/>
    </source>
</evidence>
<keyword evidence="15" id="KW-0482">Metalloprotease</keyword>
<dbReference type="InterPro" id="IPR007484">
    <property type="entry name" value="Peptidase_M28"/>
</dbReference>
<dbReference type="InterPro" id="IPR039866">
    <property type="entry name" value="CPQ"/>
</dbReference>
<dbReference type="Pfam" id="PF04389">
    <property type="entry name" value="Peptidase_M28"/>
    <property type="match status" value="1"/>
</dbReference>
<dbReference type="GO" id="GO:0004180">
    <property type="term" value="F:carboxypeptidase activity"/>
    <property type="evidence" value="ECO:0007669"/>
    <property type="project" value="UniProtKB-KW"/>
</dbReference>
<dbReference type="OrthoDB" id="9769665at2"/>
<feature type="domain" description="Peptidase M28" evidence="22">
    <location>
        <begin position="272"/>
        <end position="455"/>
    </location>
</feature>
<dbReference type="PANTHER" id="PTHR12053:SF3">
    <property type="entry name" value="CARBOXYPEPTIDASE Q"/>
    <property type="match status" value="1"/>
</dbReference>
<reference evidence="23 24" key="1">
    <citation type="submission" date="2019-08" db="EMBL/GenBank/DDBJ databases">
        <title>Sphingorhabdus soil sp. nov., isolated from arctic soil.</title>
        <authorList>
            <person name="Liu Y."/>
        </authorList>
    </citation>
    <scope>NUCLEOTIDE SEQUENCE [LARGE SCALE GENOMIC DNA]</scope>
    <source>
        <strain evidence="23 24">D-2Q-5-6</strain>
    </source>
</reference>
<feature type="chain" id="PRO_5022738747" description="Carboxypeptidase Q" evidence="21">
    <location>
        <begin position="26"/>
        <end position="476"/>
    </location>
</feature>
<evidence type="ECO:0000256" key="8">
    <source>
        <dbReference type="ARBA" id="ARBA00022670"/>
    </source>
</evidence>
<evidence type="ECO:0000259" key="22">
    <source>
        <dbReference type="Pfam" id="PF04389"/>
    </source>
</evidence>
<evidence type="ECO:0000256" key="4">
    <source>
        <dbReference type="ARBA" id="ARBA00004613"/>
    </source>
</evidence>
<evidence type="ECO:0000256" key="20">
    <source>
        <dbReference type="ARBA" id="ARBA00033328"/>
    </source>
</evidence>
<dbReference type="AlphaFoldDB" id="A0A5C6U9P3"/>
<keyword evidence="24" id="KW-1185">Reference proteome</keyword>
<dbReference type="PANTHER" id="PTHR12053">
    <property type="entry name" value="PROTEASE FAMILY M28 PLASMA GLUTAMATE CARBOXYPEPTIDASE-RELATED"/>
    <property type="match status" value="1"/>
</dbReference>
<evidence type="ECO:0000256" key="1">
    <source>
        <dbReference type="ARBA" id="ARBA00004240"/>
    </source>
</evidence>
<keyword evidence="10 21" id="KW-0732">Signal</keyword>
<evidence type="ECO:0000256" key="16">
    <source>
        <dbReference type="ARBA" id="ARBA00023145"/>
    </source>
</evidence>
<feature type="signal peptide" evidence="21">
    <location>
        <begin position="1"/>
        <end position="25"/>
    </location>
</feature>
<dbReference type="GO" id="GO:0070573">
    <property type="term" value="F:metallodipeptidase activity"/>
    <property type="evidence" value="ECO:0007669"/>
    <property type="project" value="InterPro"/>
</dbReference>
<organism evidence="23 24">
    <name type="scientific">Flavisphingopyxis soli</name>
    <dbReference type="NCBI Taxonomy" id="2601267"/>
    <lineage>
        <taxon>Bacteria</taxon>
        <taxon>Pseudomonadati</taxon>
        <taxon>Pseudomonadota</taxon>
        <taxon>Alphaproteobacteria</taxon>
        <taxon>Sphingomonadales</taxon>
        <taxon>Sphingopyxidaceae</taxon>
        <taxon>Flavisphingopyxis</taxon>
    </lineage>
</organism>
<comment type="subcellular location">
    <subcellularLocation>
        <location evidence="1">Endoplasmic reticulum</location>
    </subcellularLocation>
    <subcellularLocation>
        <location evidence="3">Golgi apparatus</location>
    </subcellularLocation>
    <subcellularLocation>
        <location evidence="2">Lysosome</location>
    </subcellularLocation>
    <subcellularLocation>
        <location evidence="4">Secreted</location>
    </subcellularLocation>
</comment>
<evidence type="ECO:0000256" key="6">
    <source>
        <dbReference type="ARBA" id="ARBA00022525"/>
    </source>
</evidence>
<accession>A0A5C6U9P3</accession>
<keyword evidence="7" id="KW-0121">Carboxypeptidase</keyword>
<keyword evidence="13" id="KW-0862">Zinc</keyword>
<name>A0A5C6U9P3_9SPHN</name>
<comment type="subunit">
    <text evidence="19">Homodimer. The monomeric form is inactive while the homodimer is active.</text>
</comment>
<evidence type="ECO:0000256" key="10">
    <source>
        <dbReference type="ARBA" id="ARBA00022729"/>
    </source>
</evidence>
<dbReference type="GO" id="GO:0005576">
    <property type="term" value="C:extracellular region"/>
    <property type="evidence" value="ECO:0007669"/>
    <property type="project" value="UniProtKB-SubCell"/>
</dbReference>
<dbReference type="EMBL" id="VOPY01000002">
    <property type="protein sequence ID" value="TXC69190.1"/>
    <property type="molecule type" value="Genomic_DNA"/>
</dbReference>
<proteinExistence type="predicted"/>
<keyword evidence="12" id="KW-0256">Endoplasmic reticulum</keyword>
<dbReference type="Gene3D" id="3.50.30.30">
    <property type="match status" value="1"/>
</dbReference>
<evidence type="ECO:0000256" key="13">
    <source>
        <dbReference type="ARBA" id="ARBA00022833"/>
    </source>
</evidence>
<keyword evidence="11" id="KW-0378">Hydrolase</keyword>
<evidence type="ECO:0000256" key="15">
    <source>
        <dbReference type="ARBA" id="ARBA00023049"/>
    </source>
</evidence>
<evidence type="ECO:0000256" key="18">
    <source>
        <dbReference type="ARBA" id="ARBA00023228"/>
    </source>
</evidence>
<gene>
    <name evidence="23" type="ORF">FSZ31_09735</name>
</gene>
<evidence type="ECO:0000256" key="11">
    <source>
        <dbReference type="ARBA" id="ARBA00022801"/>
    </source>
</evidence>
<protein>
    <recommendedName>
        <fullName evidence="5">Carboxypeptidase Q</fullName>
    </recommendedName>
    <alternativeName>
        <fullName evidence="20">Plasma glutamate carboxypeptidase</fullName>
    </alternativeName>
</protein>
<dbReference type="GO" id="GO:0005764">
    <property type="term" value="C:lysosome"/>
    <property type="evidence" value="ECO:0007669"/>
    <property type="project" value="UniProtKB-SubCell"/>
</dbReference>
<evidence type="ECO:0000256" key="21">
    <source>
        <dbReference type="SAM" id="SignalP"/>
    </source>
</evidence>
<evidence type="ECO:0000256" key="2">
    <source>
        <dbReference type="ARBA" id="ARBA00004371"/>
    </source>
</evidence>
<keyword evidence="9" id="KW-0479">Metal-binding</keyword>
<dbReference type="RefSeq" id="WP_147123144.1">
    <property type="nucleotide sequence ID" value="NZ_VOPY01000002.1"/>
</dbReference>
<evidence type="ECO:0000256" key="7">
    <source>
        <dbReference type="ARBA" id="ARBA00022645"/>
    </source>
</evidence>
<evidence type="ECO:0000256" key="9">
    <source>
        <dbReference type="ARBA" id="ARBA00022723"/>
    </source>
</evidence>
<keyword evidence="16" id="KW-0865">Zymogen</keyword>
<dbReference type="GO" id="GO:0006508">
    <property type="term" value="P:proteolysis"/>
    <property type="evidence" value="ECO:0007669"/>
    <property type="project" value="UniProtKB-KW"/>
</dbReference>
<evidence type="ECO:0000313" key="24">
    <source>
        <dbReference type="Proteomes" id="UP000321129"/>
    </source>
</evidence>
<sequence>MKTLRLALVASVASLALVLPSIALAQTAAPKPPTPGEVTAAKAVAEARDAALADDTVAWDIVEGLTTEVGQRMAGTEAEARARAWAKARLDSLDFKSVRIEPYNMQTWVRGAETAEIVSPFPQKMAITALGRSGATPPEGITAPIAYFPTYADLAAAPAGSLKGKIAFISHNMQPTQDGSGYGFAGPARWTAPALAASKGAIATVIKSVGTDLHRNPHTGNTGWADGQTATAAGALSRPDAENLERMLARGKPVTMKLVLTPRWLGETQSGNVIAEVPGTDPRAGAIVIACHLDSWDLGTGAIDDASGCAIITAAAKRIMAAGGTRHPIRLLWAGAEEVGVFGGAAYGKAHGGEAHVLAMESDFGADRVWRVNFNLADEALKTRVAQALAPLGITRGTGEAHGGADVGAIIEAQQTAVVDLSQDGTHYFDLHHTSDDTLDKIDPADLRQNVAAWVAALMVLGNAPELAPAVAPHGE</sequence>
<keyword evidence="8" id="KW-0645">Protease</keyword>
<dbReference type="Gene3D" id="3.40.630.10">
    <property type="entry name" value="Zn peptidases"/>
    <property type="match status" value="1"/>
</dbReference>
<keyword evidence="17" id="KW-0325">Glycoprotein</keyword>
<evidence type="ECO:0000256" key="5">
    <source>
        <dbReference type="ARBA" id="ARBA00014116"/>
    </source>
</evidence>
<comment type="caution">
    <text evidence="23">The sequence shown here is derived from an EMBL/GenBank/DDBJ whole genome shotgun (WGS) entry which is preliminary data.</text>
</comment>
<evidence type="ECO:0000256" key="19">
    <source>
        <dbReference type="ARBA" id="ARBA00025833"/>
    </source>
</evidence>
<dbReference type="GO" id="GO:0046872">
    <property type="term" value="F:metal ion binding"/>
    <property type="evidence" value="ECO:0007669"/>
    <property type="project" value="UniProtKB-KW"/>
</dbReference>
<keyword evidence="18" id="KW-0458">Lysosome</keyword>
<evidence type="ECO:0000256" key="17">
    <source>
        <dbReference type="ARBA" id="ARBA00023180"/>
    </source>
</evidence>
<dbReference type="SUPFAM" id="SSF53187">
    <property type="entry name" value="Zn-dependent exopeptidases"/>
    <property type="match status" value="1"/>
</dbReference>
<keyword evidence="6" id="KW-0964">Secreted</keyword>
<evidence type="ECO:0000256" key="3">
    <source>
        <dbReference type="ARBA" id="ARBA00004555"/>
    </source>
</evidence>
<keyword evidence="14" id="KW-0333">Golgi apparatus</keyword>
<evidence type="ECO:0000313" key="23">
    <source>
        <dbReference type="EMBL" id="TXC69190.1"/>
    </source>
</evidence>
<dbReference type="Proteomes" id="UP000321129">
    <property type="component" value="Unassembled WGS sequence"/>
</dbReference>
<evidence type="ECO:0000256" key="14">
    <source>
        <dbReference type="ARBA" id="ARBA00023034"/>
    </source>
</evidence>